<dbReference type="SUPFAM" id="SSF56112">
    <property type="entry name" value="Protein kinase-like (PK-like)"/>
    <property type="match status" value="1"/>
</dbReference>
<dbReference type="GO" id="GO:0005524">
    <property type="term" value="F:ATP binding"/>
    <property type="evidence" value="ECO:0007669"/>
    <property type="project" value="UniProtKB-KW"/>
</dbReference>
<dbReference type="Gene3D" id="1.10.510.10">
    <property type="entry name" value="Transferase(Phosphotransferase) domain 1"/>
    <property type="match status" value="1"/>
</dbReference>
<dbReference type="GO" id="GO:0004521">
    <property type="term" value="F:RNA endonuclease activity"/>
    <property type="evidence" value="ECO:0007669"/>
    <property type="project" value="InterPro"/>
</dbReference>
<accession>A0AAU9NDV1</accession>
<feature type="domain" description="Protein kinase" evidence="8">
    <location>
        <begin position="252"/>
        <end position="496"/>
    </location>
</feature>
<evidence type="ECO:0000256" key="5">
    <source>
        <dbReference type="ARBA" id="ARBA00022777"/>
    </source>
</evidence>
<dbReference type="EMBL" id="CAKMRJ010004445">
    <property type="protein sequence ID" value="CAH1435283.1"/>
    <property type="molecule type" value="Genomic_DNA"/>
</dbReference>
<evidence type="ECO:0000256" key="4">
    <source>
        <dbReference type="ARBA" id="ARBA00022741"/>
    </source>
</evidence>
<keyword evidence="5" id="KW-0418">Kinase</keyword>
<dbReference type="GO" id="GO:0004674">
    <property type="term" value="F:protein serine/threonine kinase activity"/>
    <property type="evidence" value="ECO:0007669"/>
    <property type="project" value="UniProtKB-KW"/>
</dbReference>
<keyword evidence="4" id="KW-0547">Nucleotide-binding</keyword>
<dbReference type="PANTHER" id="PTHR13954:SF6">
    <property type="entry name" value="NON-SPECIFIC SERINE_THREONINE PROTEIN KINASE"/>
    <property type="match status" value="1"/>
</dbReference>
<evidence type="ECO:0000256" key="3">
    <source>
        <dbReference type="ARBA" id="ARBA00022679"/>
    </source>
</evidence>
<dbReference type="GO" id="GO:0051082">
    <property type="term" value="F:unfolded protein binding"/>
    <property type="evidence" value="ECO:0007669"/>
    <property type="project" value="TreeGrafter"/>
</dbReference>
<dbReference type="GO" id="GO:0036498">
    <property type="term" value="P:IRE1-mediated unfolded protein response"/>
    <property type="evidence" value="ECO:0007669"/>
    <property type="project" value="TreeGrafter"/>
</dbReference>
<name>A0AAU9NDV1_9ASTR</name>
<organism evidence="9 10">
    <name type="scientific">Lactuca virosa</name>
    <dbReference type="NCBI Taxonomy" id="75947"/>
    <lineage>
        <taxon>Eukaryota</taxon>
        <taxon>Viridiplantae</taxon>
        <taxon>Streptophyta</taxon>
        <taxon>Embryophyta</taxon>
        <taxon>Tracheophyta</taxon>
        <taxon>Spermatophyta</taxon>
        <taxon>Magnoliopsida</taxon>
        <taxon>eudicotyledons</taxon>
        <taxon>Gunneridae</taxon>
        <taxon>Pentapetalae</taxon>
        <taxon>asterids</taxon>
        <taxon>campanulids</taxon>
        <taxon>Asterales</taxon>
        <taxon>Asteraceae</taxon>
        <taxon>Cichorioideae</taxon>
        <taxon>Cichorieae</taxon>
        <taxon>Lactucinae</taxon>
        <taxon>Lactuca</taxon>
    </lineage>
</organism>
<protein>
    <recommendedName>
        <fullName evidence="1">non-specific serine/threonine protein kinase</fullName>
        <ecNumber evidence="1">2.7.11.1</ecNumber>
    </recommendedName>
</protein>
<evidence type="ECO:0000313" key="9">
    <source>
        <dbReference type="EMBL" id="CAH1435283.1"/>
    </source>
</evidence>
<keyword evidence="2" id="KW-0723">Serine/threonine-protein kinase</keyword>
<dbReference type="Proteomes" id="UP001157418">
    <property type="component" value="Unassembled WGS sequence"/>
</dbReference>
<dbReference type="PROSITE" id="PS50011">
    <property type="entry name" value="PROTEIN_KINASE_DOM"/>
    <property type="match status" value="1"/>
</dbReference>
<keyword evidence="3" id="KW-0808">Transferase</keyword>
<reference evidence="9 10" key="1">
    <citation type="submission" date="2022-01" db="EMBL/GenBank/DDBJ databases">
        <authorList>
            <person name="Xiong W."/>
            <person name="Schranz E."/>
        </authorList>
    </citation>
    <scope>NUCLEOTIDE SEQUENCE [LARGE SCALE GENOMIC DNA]</scope>
</reference>
<evidence type="ECO:0000256" key="1">
    <source>
        <dbReference type="ARBA" id="ARBA00012513"/>
    </source>
</evidence>
<evidence type="ECO:0000313" key="10">
    <source>
        <dbReference type="Proteomes" id="UP001157418"/>
    </source>
</evidence>
<dbReference type="InterPro" id="IPR045133">
    <property type="entry name" value="IRE1/2-like"/>
</dbReference>
<dbReference type="Pfam" id="PF26192">
    <property type="entry name" value="RNF157-like_N"/>
    <property type="match status" value="1"/>
</dbReference>
<evidence type="ECO:0000256" key="6">
    <source>
        <dbReference type="ARBA" id="ARBA00022840"/>
    </source>
</evidence>
<dbReference type="GO" id="GO:1990604">
    <property type="term" value="C:IRE1-TRAF2-ASK1 complex"/>
    <property type="evidence" value="ECO:0007669"/>
    <property type="project" value="TreeGrafter"/>
</dbReference>
<dbReference type="InterPro" id="IPR058981">
    <property type="entry name" value="MGRN1/RNF157-like_N"/>
</dbReference>
<gene>
    <name evidence="9" type="ORF">LVIROSA_LOCUS21739</name>
</gene>
<comment type="caution">
    <text evidence="9">The sequence shown here is derived from an EMBL/GenBank/DDBJ whole genome shotgun (WGS) entry which is preliminary data.</text>
</comment>
<proteinExistence type="predicted"/>
<evidence type="ECO:0000256" key="2">
    <source>
        <dbReference type="ARBA" id="ARBA00022527"/>
    </source>
</evidence>
<sequence>MANNQNKKSNFPGDTTESRADTPPVPAALEIDANRSVAQTLVDNTYPCGHKRAGVLEYTVDIMRYSLKIKPDQNDMEKYRIEFTYDAHVDGIITLYFFEIGGEDFSLFPTAKKLLETITVEVKKGLCKKFIYTGDPFDLPLHKRGLTEVYHLEIKTHATSCNSKHGSSSDPKDESTDCVTQSTLAVFEKVKGENQVRVTNQIIWVNGQMHVCHDFVGLCTPMGIDRKDLRNNCLLCLSKSYPGIHRPIGNISLSKKEIGQGREGTLVFEGTYAGREAAVKRTPIVHRDVANNEIQILKETDHPNIVRLYGKEDDGRFVYTALERCQCNLHELISSCDESDGFKRKLDGFRDLELWKANVYPSEHLLEILRDIVKGTAHLHELGIFHMNLNSQNILIHRDTSITAKVSGMGSSKRRLSDNKSSLTESTTRQMTAGDLFDLGNLFIFCITGDYLPFNDKKVQDHLKYIPEAYDLISRLLHPNPESRPTPNEVCNDTLFWDAEKRLSFIEDVSDSVDPDVCNAKTKILLLLNITDPQALGGKWVKSQNLDNSTLARVHFYFIKLGIPTAKNGILSLWARNGDDEHLLNGGRAIYLLIIIIRRFRLVATYLVWPGIILKTHYSSHLDLVGAAHQLSLSIASAAAVLCFWKCWCGVISHFGCV</sequence>
<feature type="compositionally biased region" description="Polar residues" evidence="7">
    <location>
        <begin position="1"/>
        <end position="15"/>
    </location>
</feature>
<evidence type="ECO:0000259" key="8">
    <source>
        <dbReference type="PROSITE" id="PS50011"/>
    </source>
</evidence>
<evidence type="ECO:0000256" key="7">
    <source>
        <dbReference type="SAM" id="MobiDB-lite"/>
    </source>
</evidence>
<keyword evidence="6" id="KW-0067">ATP-binding</keyword>
<keyword evidence="10" id="KW-1185">Reference proteome</keyword>
<dbReference type="Pfam" id="PF00069">
    <property type="entry name" value="Pkinase"/>
    <property type="match status" value="1"/>
</dbReference>
<dbReference type="InterPro" id="IPR011009">
    <property type="entry name" value="Kinase-like_dom_sf"/>
</dbReference>
<dbReference type="FunFam" id="3.30.200.20:FF:000077">
    <property type="entry name" value="Putative Serine/threonine-protein kinase/endoribonuclease IRE1"/>
    <property type="match status" value="1"/>
</dbReference>
<dbReference type="PANTHER" id="PTHR13954">
    <property type="entry name" value="IRE1-RELATED"/>
    <property type="match status" value="1"/>
</dbReference>
<dbReference type="EC" id="2.7.11.1" evidence="1"/>
<dbReference type="AlphaFoldDB" id="A0AAU9NDV1"/>
<feature type="region of interest" description="Disordered" evidence="7">
    <location>
        <begin position="1"/>
        <end position="24"/>
    </location>
</feature>
<dbReference type="InterPro" id="IPR000719">
    <property type="entry name" value="Prot_kinase_dom"/>
</dbReference>